<proteinExistence type="predicted"/>
<keyword evidence="1" id="KW-0472">Membrane</keyword>
<dbReference type="RefSeq" id="WP_315625078.1">
    <property type="nucleotide sequence ID" value="NZ_JAUHMF010000002.1"/>
</dbReference>
<reference evidence="2 3" key="1">
    <citation type="submission" date="2023-07" db="EMBL/GenBank/DDBJ databases">
        <title>Novel species of Thermanaerothrix with wide hydrolytic capabilities.</title>
        <authorList>
            <person name="Zayulina K.S."/>
            <person name="Podosokorskaya O.A."/>
            <person name="Elcheninov A.G."/>
        </authorList>
    </citation>
    <scope>NUCLEOTIDE SEQUENCE [LARGE SCALE GENOMIC DNA]</scope>
    <source>
        <strain evidence="2 3">4228-RoL</strain>
    </source>
</reference>
<keyword evidence="1" id="KW-0812">Transmembrane</keyword>
<comment type="caution">
    <text evidence="2">The sequence shown here is derived from an EMBL/GenBank/DDBJ whole genome shotgun (WGS) entry which is preliminary data.</text>
</comment>
<evidence type="ECO:0000313" key="3">
    <source>
        <dbReference type="Proteomes" id="UP001254165"/>
    </source>
</evidence>
<feature type="transmembrane region" description="Helical" evidence="1">
    <location>
        <begin position="298"/>
        <end position="318"/>
    </location>
</feature>
<gene>
    <name evidence="2" type="ORF">QYE77_09080</name>
</gene>
<feature type="transmembrane region" description="Helical" evidence="1">
    <location>
        <begin position="143"/>
        <end position="159"/>
    </location>
</feature>
<accession>A0ABU3NNJ0</accession>
<dbReference type="EMBL" id="JAUHMF010000002">
    <property type="protein sequence ID" value="MDT8898419.1"/>
    <property type="molecule type" value="Genomic_DNA"/>
</dbReference>
<evidence type="ECO:0000313" key="2">
    <source>
        <dbReference type="EMBL" id="MDT8898419.1"/>
    </source>
</evidence>
<feature type="transmembrane region" description="Helical" evidence="1">
    <location>
        <begin position="355"/>
        <end position="375"/>
    </location>
</feature>
<evidence type="ECO:0008006" key="4">
    <source>
        <dbReference type="Google" id="ProtNLM"/>
    </source>
</evidence>
<name>A0ABU3NNJ0_9CHLR</name>
<evidence type="ECO:0000256" key="1">
    <source>
        <dbReference type="SAM" id="Phobius"/>
    </source>
</evidence>
<keyword evidence="3" id="KW-1185">Reference proteome</keyword>
<organism evidence="2 3">
    <name type="scientific">Thermanaerothrix solaris</name>
    <dbReference type="NCBI Taxonomy" id="3058434"/>
    <lineage>
        <taxon>Bacteria</taxon>
        <taxon>Bacillati</taxon>
        <taxon>Chloroflexota</taxon>
        <taxon>Anaerolineae</taxon>
        <taxon>Anaerolineales</taxon>
        <taxon>Anaerolineaceae</taxon>
        <taxon>Thermanaerothrix</taxon>
    </lineage>
</organism>
<feature type="transmembrane region" description="Helical" evidence="1">
    <location>
        <begin position="87"/>
        <end position="107"/>
    </location>
</feature>
<feature type="transmembrane region" description="Helical" evidence="1">
    <location>
        <begin position="217"/>
        <end position="234"/>
    </location>
</feature>
<keyword evidence="1" id="KW-1133">Transmembrane helix</keyword>
<feature type="transmembrane region" description="Helical" evidence="1">
    <location>
        <begin position="114"/>
        <end position="131"/>
    </location>
</feature>
<feature type="transmembrane region" description="Helical" evidence="1">
    <location>
        <begin position="324"/>
        <end position="343"/>
    </location>
</feature>
<protein>
    <recommendedName>
        <fullName evidence="4">Glycosyltransferase RgtA/B/C/D-like domain-containing protein</fullName>
    </recommendedName>
</protein>
<sequence>MTLPLVWFQRPKVHVGILLLLSLLLLLPRLLQPDFGLLDDGRTLSVTRQILQGDWQVEFDREAGRFRPVYWAYNTLLYRLAGTNPRGWFLGNLALLCAATLLLYRWVSLRSDQPLVGLGAGLLFLFSGPVVESFYTLSKSEPLQVVLILGALNLLYTVPARGAQWWSWRTVVAALLLFLAAGVKETTLVMLPIGLGWAGLAWSLRRTAPARTEVRSALALGVISLLAGGLFYILRRQVIPTALTAGTYTDAYALSAAAIKASLIRWVGWLLRDDLYLLPLGLWLLYRWLCQRTWTFGLLALEALLWMAGWMAIFLPWVYMVEYYMLPFSVGAAMFGAVGFYEAIQARRDGRGRTWAALGLGLGLALFLTTLPTNLTNARLQMVVDRANRQALAYVAAHLPHNATLLVNIQDPNEYYEQIGLHLRVQYDRADLNLQVFHPGATCTAPCYVLSPFITHQPRLSVRLGVYEPTQAQWNASLDAFLAAQGETTGRTQVRFEQHLRLFNLNWPRALCAALPHLNYCTQPEPFLDRRRLAYGWWLYGIQEMGN</sequence>
<dbReference type="Proteomes" id="UP001254165">
    <property type="component" value="Unassembled WGS sequence"/>
</dbReference>